<gene>
    <name evidence="2" type="ORF">SAMN05444390_104222</name>
</gene>
<evidence type="ECO:0000313" key="2">
    <source>
        <dbReference type="EMBL" id="SEG77159.1"/>
    </source>
</evidence>
<dbReference type="InterPro" id="IPR053728">
    <property type="entry name" value="Alginate_Permeability_Chnl"/>
</dbReference>
<organism evidence="2 3">
    <name type="scientific">Marinobacterium lutimaris</name>
    <dbReference type="NCBI Taxonomy" id="568106"/>
    <lineage>
        <taxon>Bacteria</taxon>
        <taxon>Pseudomonadati</taxon>
        <taxon>Pseudomonadota</taxon>
        <taxon>Gammaproteobacteria</taxon>
        <taxon>Oceanospirillales</taxon>
        <taxon>Oceanospirillaceae</taxon>
        <taxon>Marinobacterium</taxon>
    </lineage>
</organism>
<keyword evidence="1" id="KW-0732">Signal</keyword>
<name>A0A1H6CVP5_9GAMM</name>
<evidence type="ECO:0000256" key="1">
    <source>
        <dbReference type="SAM" id="SignalP"/>
    </source>
</evidence>
<dbReference type="Gene3D" id="2.40.160.100">
    <property type="match status" value="1"/>
</dbReference>
<sequence>MRKTRLCVVVAGLMGLSAHQLSLAEEGVESSAGQFAAEEIETFEVNHKFTMETASGPEDARLGADRDQSYSLRYEPTLIWYSPEKRWPKWRTLVRGWIAYDSGSAVSSLQDERREQAEGWNAELREFYVTRNLIGDDPRFSLSFGRQRYSDYLGLWWDDTFESVRFSYQDDTARGFVAAGQKFYNYNSDVNRLDPSEEDIALLMGEYGRSWRIGHWAGIRLMYEDDHSGADLDDPDDFTGFRYGVFAQGEYASGSRLNDYHLELAAVTGDRDEVAQAGSRTVDINGWAAIGEVGTQMIDWRWSPRFSFRAGITDKPDEDQDGFYLNSIQSDRQVTDDNFSTRLVSSFMGLQVSNLAYYGVGVEFSPTERSGVNMRLSDLYLRNPDADMPIRSVVPQDPDSRSLGQVFDVSYSWQRFPEAYKGRLLSVDTLLSAGYFFAGPATGDLDDEYQLTLGVVVRYR</sequence>
<keyword evidence="3" id="KW-1185">Reference proteome</keyword>
<dbReference type="AlphaFoldDB" id="A0A1H6CVP5"/>
<proteinExistence type="predicted"/>
<dbReference type="Proteomes" id="UP000236745">
    <property type="component" value="Unassembled WGS sequence"/>
</dbReference>
<dbReference type="OrthoDB" id="6751118at2"/>
<accession>A0A1H6CVP5</accession>
<dbReference type="EMBL" id="FNVQ01000004">
    <property type="protein sequence ID" value="SEG77159.1"/>
    <property type="molecule type" value="Genomic_DNA"/>
</dbReference>
<protein>
    <submittedName>
        <fullName evidence="2">Alginate production protein</fullName>
    </submittedName>
</protein>
<dbReference type="RefSeq" id="WP_146071925.1">
    <property type="nucleotide sequence ID" value="NZ_FNVQ01000004.1"/>
</dbReference>
<evidence type="ECO:0000313" key="3">
    <source>
        <dbReference type="Proteomes" id="UP000236745"/>
    </source>
</evidence>
<feature type="signal peptide" evidence="1">
    <location>
        <begin position="1"/>
        <end position="24"/>
    </location>
</feature>
<feature type="chain" id="PRO_5009295266" evidence="1">
    <location>
        <begin position="25"/>
        <end position="460"/>
    </location>
</feature>
<reference evidence="2 3" key="1">
    <citation type="submission" date="2016-10" db="EMBL/GenBank/DDBJ databases">
        <authorList>
            <person name="de Groot N.N."/>
        </authorList>
    </citation>
    <scope>NUCLEOTIDE SEQUENCE [LARGE SCALE GENOMIC DNA]</scope>
    <source>
        <strain evidence="2 3">DSM 22012</strain>
    </source>
</reference>